<evidence type="ECO:0000256" key="8">
    <source>
        <dbReference type="ARBA" id="ARBA00023004"/>
    </source>
</evidence>
<evidence type="ECO:0000256" key="10">
    <source>
        <dbReference type="ARBA" id="ARBA00023077"/>
    </source>
</evidence>
<evidence type="ECO:0000256" key="11">
    <source>
        <dbReference type="ARBA" id="ARBA00023136"/>
    </source>
</evidence>
<comment type="caution">
    <text evidence="19">The sequence shown here is derived from an EMBL/GenBank/DDBJ whole genome shotgun (WGS) entry which is preliminary data.</text>
</comment>
<proteinExistence type="inferred from homology"/>
<keyword evidence="20" id="KW-1185">Reference proteome</keyword>
<organism evidence="19 20">
    <name type="scientific">Acinetobacter guerrae</name>
    <dbReference type="NCBI Taxonomy" id="1843371"/>
    <lineage>
        <taxon>Bacteria</taxon>
        <taxon>Pseudomonadati</taxon>
        <taxon>Pseudomonadota</taxon>
        <taxon>Gammaproteobacteria</taxon>
        <taxon>Moraxellales</taxon>
        <taxon>Moraxellaceae</taxon>
        <taxon>Acinetobacter</taxon>
    </lineage>
</organism>
<evidence type="ECO:0000256" key="7">
    <source>
        <dbReference type="ARBA" id="ARBA00022729"/>
    </source>
</evidence>
<keyword evidence="5" id="KW-0410">Iron transport</keyword>
<dbReference type="InterPro" id="IPR036942">
    <property type="entry name" value="Beta-barrel_TonB_sf"/>
</dbReference>
<dbReference type="GO" id="GO:0038023">
    <property type="term" value="F:signaling receptor activity"/>
    <property type="evidence" value="ECO:0007669"/>
    <property type="project" value="InterPro"/>
</dbReference>
<dbReference type="Pfam" id="PF00593">
    <property type="entry name" value="TonB_dep_Rec_b-barrel"/>
    <property type="match status" value="1"/>
</dbReference>
<dbReference type="InterPro" id="IPR000531">
    <property type="entry name" value="Beta-barrel_TonB"/>
</dbReference>
<gene>
    <name evidence="19" type="ORF">D7V21_01840</name>
</gene>
<comment type="similarity">
    <text evidence="2 14 15">Belongs to the TonB-dependent receptor family.</text>
</comment>
<evidence type="ECO:0000256" key="9">
    <source>
        <dbReference type="ARBA" id="ARBA00023065"/>
    </source>
</evidence>
<evidence type="ECO:0000313" key="20">
    <source>
        <dbReference type="Proteomes" id="UP000269001"/>
    </source>
</evidence>
<dbReference type="RefSeq" id="WP_120368834.1">
    <property type="nucleotide sequence ID" value="NZ_RAXU01000002.1"/>
</dbReference>
<keyword evidence="4 14" id="KW-1134">Transmembrane beta strand</keyword>
<keyword evidence="13 14" id="KW-0998">Cell outer membrane</keyword>
<evidence type="ECO:0000259" key="17">
    <source>
        <dbReference type="Pfam" id="PF00593"/>
    </source>
</evidence>
<evidence type="ECO:0000256" key="2">
    <source>
        <dbReference type="ARBA" id="ARBA00009810"/>
    </source>
</evidence>
<evidence type="ECO:0000256" key="3">
    <source>
        <dbReference type="ARBA" id="ARBA00022448"/>
    </source>
</evidence>
<feature type="chain" id="PRO_5017189636" evidence="16">
    <location>
        <begin position="32"/>
        <end position="745"/>
    </location>
</feature>
<dbReference type="PROSITE" id="PS52016">
    <property type="entry name" value="TONB_DEPENDENT_REC_3"/>
    <property type="match status" value="1"/>
</dbReference>
<evidence type="ECO:0000313" key="19">
    <source>
        <dbReference type="EMBL" id="RKG35638.1"/>
    </source>
</evidence>
<name>A0A3A8ENA2_9GAMM</name>
<keyword evidence="8" id="KW-0408">Iron</keyword>
<feature type="domain" description="TonB-dependent receptor plug" evidence="18">
    <location>
        <begin position="81"/>
        <end position="178"/>
    </location>
</feature>
<dbReference type="EMBL" id="RAXU01000002">
    <property type="protein sequence ID" value="RKG35638.1"/>
    <property type="molecule type" value="Genomic_DNA"/>
</dbReference>
<feature type="signal peptide" evidence="16">
    <location>
        <begin position="1"/>
        <end position="31"/>
    </location>
</feature>
<dbReference type="Gene3D" id="2.170.130.10">
    <property type="entry name" value="TonB-dependent receptor, plug domain"/>
    <property type="match status" value="1"/>
</dbReference>
<evidence type="ECO:0000256" key="16">
    <source>
        <dbReference type="SAM" id="SignalP"/>
    </source>
</evidence>
<evidence type="ECO:0000256" key="1">
    <source>
        <dbReference type="ARBA" id="ARBA00004571"/>
    </source>
</evidence>
<evidence type="ECO:0000259" key="18">
    <source>
        <dbReference type="Pfam" id="PF07715"/>
    </source>
</evidence>
<dbReference type="GO" id="GO:0015344">
    <property type="term" value="F:siderophore uptake transmembrane transporter activity"/>
    <property type="evidence" value="ECO:0007669"/>
    <property type="project" value="TreeGrafter"/>
</dbReference>
<evidence type="ECO:0000256" key="15">
    <source>
        <dbReference type="RuleBase" id="RU003357"/>
    </source>
</evidence>
<dbReference type="GO" id="GO:0015891">
    <property type="term" value="P:siderophore transport"/>
    <property type="evidence" value="ECO:0007669"/>
    <property type="project" value="InterPro"/>
</dbReference>
<evidence type="ECO:0000256" key="13">
    <source>
        <dbReference type="ARBA" id="ARBA00023237"/>
    </source>
</evidence>
<dbReference type="NCBIfam" id="TIGR01783">
    <property type="entry name" value="TonB-siderophor"/>
    <property type="match status" value="1"/>
</dbReference>
<protein>
    <submittedName>
        <fullName evidence="19">TonB-dependent siderophore receptor</fullName>
    </submittedName>
</protein>
<evidence type="ECO:0000256" key="14">
    <source>
        <dbReference type="PROSITE-ProRule" id="PRU01360"/>
    </source>
</evidence>
<dbReference type="Pfam" id="PF07715">
    <property type="entry name" value="Plug"/>
    <property type="match status" value="1"/>
</dbReference>
<evidence type="ECO:0000256" key="5">
    <source>
        <dbReference type="ARBA" id="ARBA00022496"/>
    </source>
</evidence>
<accession>A0A3A8ENA2</accession>
<reference evidence="19 20" key="1">
    <citation type="submission" date="2018-09" db="EMBL/GenBank/DDBJ databases">
        <title>The draft genome of Acinetobacter spp. strains.</title>
        <authorList>
            <person name="Qin J."/>
            <person name="Feng Y."/>
            <person name="Zong Z."/>
        </authorList>
    </citation>
    <scope>NUCLEOTIDE SEQUENCE [LARGE SCALE GENOMIC DNA]</scope>
    <source>
        <strain evidence="19 20">WCHAc060096</strain>
    </source>
</reference>
<keyword evidence="12 19" id="KW-0675">Receptor</keyword>
<dbReference type="PANTHER" id="PTHR32552:SF68">
    <property type="entry name" value="FERRICHROME OUTER MEMBRANE TRANSPORTER_PHAGE RECEPTOR"/>
    <property type="match status" value="1"/>
</dbReference>
<keyword evidence="7 16" id="KW-0732">Signal</keyword>
<comment type="subcellular location">
    <subcellularLocation>
        <location evidence="1 14">Cell outer membrane</location>
        <topology evidence="1 14">Multi-pass membrane protein</topology>
    </subcellularLocation>
</comment>
<dbReference type="SUPFAM" id="SSF56935">
    <property type="entry name" value="Porins"/>
    <property type="match status" value="1"/>
</dbReference>
<evidence type="ECO:0000256" key="4">
    <source>
        <dbReference type="ARBA" id="ARBA00022452"/>
    </source>
</evidence>
<feature type="domain" description="TonB-dependent receptor-like beta-barrel" evidence="17">
    <location>
        <begin position="251"/>
        <end position="719"/>
    </location>
</feature>
<keyword evidence="9" id="KW-0406">Ion transport</keyword>
<dbReference type="InterPro" id="IPR010105">
    <property type="entry name" value="TonB_sidphr_rcpt"/>
</dbReference>
<dbReference type="InterPro" id="IPR012910">
    <property type="entry name" value="Plug_dom"/>
</dbReference>
<keyword evidence="10 15" id="KW-0798">TonB box</keyword>
<dbReference type="GO" id="GO:0009279">
    <property type="term" value="C:cell outer membrane"/>
    <property type="evidence" value="ECO:0007669"/>
    <property type="project" value="UniProtKB-SubCell"/>
</dbReference>
<dbReference type="PANTHER" id="PTHR32552">
    <property type="entry name" value="FERRICHROME IRON RECEPTOR-RELATED"/>
    <property type="match status" value="1"/>
</dbReference>
<keyword evidence="6 14" id="KW-0812">Transmembrane</keyword>
<keyword evidence="3 14" id="KW-0813">Transport</keyword>
<dbReference type="Gene3D" id="2.40.170.20">
    <property type="entry name" value="TonB-dependent receptor, beta-barrel domain"/>
    <property type="match status" value="1"/>
</dbReference>
<dbReference type="Proteomes" id="UP000269001">
    <property type="component" value="Unassembled WGS sequence"/>
</dbReference>
<evidence type="ECO:0000256" key="6">
    <source>
        <dbReference type="ARBA" id="ARBA00022692"/>
    </source>
</evidence>
<dbReference type="InterPro" id="IPR039426">
    <property type="entry name" value="TonB-dep_rcpt-like"/>
</dbReference>
<evidence type="ECO:0000256" key="12">
    <source>
        <dbReference type="ARBA" id="ARBA00023170"/>
    </source>
</evidence>
<dbReference type="CDD" id="cd01347">
    <property type="entry name" value="ligand_gated_channel"/>
    <property type="match status" value="1"/>
</dbReference>
<dbReference type="InterPro" id="IPR037066">
    <property type="entry name" value="Plug_dom_sf"/>
</dbReference>
<sequence length="745" mass="84791">MNQFNLKMKRISAFKLSLLAMMIVQTHSGFAKDLDESLNTDELQTTKAVLPTIKIEAMSELDPVKSYIDYDEANVTRNGLKKKDIPQTIDTIDVQKYKIYGANDLSIMLQGTPGVSTSYDTRGDGIYLRGFAADAGDIYRDGVRESGQLRRSTANVERIEILKGPASVLYGRSQGGGVINMVTKFANFDSKSTVGLYTGSYNNVGATIDINRALNDNWAVRLTGEKADTNSFRKGIGSQIELLSPSVSYRNDDQTLLWTTQYTYDKLDRTPDRGPSYENLPKDVSLKTGFARPTDYIEDELQTIRTDLKYEFAPNWKFHWAASYRQAYQNFDNFFGGTWCDLNGKQITGAACTWKGYLRQSYAWQETMNKTLVNTFDITGKFNTGRFEHQIMFGSDWTHEDRDPKLGNYSSGTQTYYGYINPYQPSDYYDDLPENAHKTTTTINHHDAENLAFFLQDLITLTPTLKMMLGIRYDTFEFKTQAFVANSKPVDISKSYNGESLSPNVGFVWQPTDNHSFYTSYSKSFAPYGGRGTISIDPNVNDTSVYDAKPQYNEQYEIGVKSDWFDQRLNTQLSVFDITKNNIRYRPDPTNQPNEWQVGQQQQSKGVEFSFIGRVLDNVFVRGGYGYTDAKWTKDIRANVTPASRLKDNRLANISENTGNLFIRYLPVERVYAEVGGTYVGSFYTADNNLSKIDGWTRLDAALGYKDEHWGITFAVNNLTDKEYWRSNSMPGTPRNYLVRLNYQF</sequence>
<keyword evidence="11 14" id="KW-0472">Membrane</keyword>
<dbReference type="AlphaFoldDB" id="A0A3A8ENA2"/>